<dbReference type="Pfam" id="PF01614">
    <property type="entry name" value="IclR_C"/>
    <property type="match status" value="1"/>
</dbReference>
<gene>
    <name evidence="7" type="ORF">GJR99_09935</name>
</gene>
<dbReference type="SMART" id="SM00346">
    <property type="entry name" value="HTH_ICLR"/>
    <property type="match status" value="1"/>
</dbReference>
<keyword evidence="3" id="KW-0804">Transcription</keyword>
<dbReference type="InterPro" id="IPR014757">
    <property type="entry name" value="Tscrpt_reg_IclR_C"/>
</dbReference>
<feature type="region of interest" description="Disordered" evidence="4">
    <location>
        <begin position="1"/>
        <end position="21"/>
    </location>
</feature>
<dbReference type="PANTHER" id="PTHR30136">
    <property type="entry name" value="HELIX-TURN-HELIX TRANSCRIPTIONAL REGULATOR, ICLR FAMILY"/>
    <property type="match status" value="1"/>
</dbReference>
<dbReference type="PANTHER" id="PTHR30136:SF35">
    <property type="entry name" value="HTH-TYPE TRANSCRIPTIONAL REGULATOR RV1719"/>
    <property type="match status" value="1"/>
</dbReference>
<protein>
    <submittedName>
        <fullName evidence="7">Helix-turn-helix domain-containing protein</fullName>
    </submittedName>
</protein>
<feature type="domain" description="HTH iclR-type" evidence="5">
    <location>
        <begin position="24"/>
        <end position="85"/>
    </location>
</feature>
<dbReference type="EMBL" id="WKJQ01000001">
    <property type="protein sequence ID" value="MRW96890.1"/>
    <property type="molecule type" value="Genomic_DNA"/>
</dbReference>
<evidence type="ECO:0000259" key="6">
    <source>
        <dbReference type="PROSITE" id="PS51078"/>
    </source>
</evidence>
<name>A0A6A8G6J7_9EURY</name>
<evidence type="ECO:0000259" key="5">
    <source>
        <dbReference type="PROSITE" id="PS51077"/>
    </source>
</evidence>
<dbReference type="GO" id="GO:0003700">
    <property type="term" value="F:DNA-binding transcription factor activity"/>
    <property type="evidence" value="ECO:0007669"/>
    <property type="project" value="TreeGrafter"/>
</dbReference>
<evidence type="ECO:0000313" key="8">
    <source>
        <dbReference type="Proteomes" id="UP000443423"/>
    </source>
</evidence>
<evidence type="ECO:0000256" key="4">
    <source>
        <dbReference type="SAM" id="MobiDB-lite"/>
    </source>
</evidence>
<dbReference type="Pfam" id="PF09339">
    <property type="entry name" value="HTH_IclR"/>
    <property type="match status" value="1"/>
</dbReference>
<evidence type="ECO:0000256" key="3">
    <source>
        <dbReference type="ARBA" id="ARBA00023163"/>
    </source>
</evidence>
<dbReference type="InterPro" id="IPR029016">
    <property type="entry name" value="GAF-like_dom_sf"/>
</dbReference>
<dbReference type="Proteomes" id="UP000443423">
    <property type="component" value="Unassembled WGS sequence"/>
</dbReference>
<accession>A0A6A8G6J7</accession>
<organism evidence="7 8">
    <name type="scientific">Haloferax marinum</name>
    <dbReference type="NCBI Taxonomy" id="2666143"/>
    <lineage>
        <taxon>Archaea</taxon>
        <taxon>Methanobacteriati</taxon>
        <taxon>Methanobacteriota</taxon>
        <taxon>Stenosarchaea group</taxon>
        <taxon>Halobacteria</taxon>
        <taxon>Halobacteriales</taxon>
        <taxon>Haloferacaceae</taxon>
        <taxon>Haloferax</taxon>
    </lineage>
</organism>
<dbReference type="Gene3D" id="1.10.10.10">
    <property type="entry name" value="Winged helix-like DNA-binding domain superfamily/Winged helix DNA-binding domain"/>
    <property type="match status" value="1"/>
</dbReference>
<evidence type="ECO:0000313" key="7">
    <source>
        <dbReference type="EMBL" id="MRW96890.1"/>
    </source>
</evidence>
<evidence type="ECO:0000256" key="2">
    <source>
        <dbReference type="ARBA" id="ARBA00023125"/>
    </source>
</evidence>
<keyword evidence="1" id="KW-0805">Transcription regulation</keyword>
<feature type="domain" description="IclR-ED" evidence="6">
    <location>
        <begin position="84"/>
        <end position="266"/>
    </location>
</feature>
<dbReference type="SUPFAM" id="SSF55781">
    <property type="entry name" value="GAF domain-like"/>
    <property type="match status" value="1"/>
</dbReference>
<dbReference type="AlphaFoldDB" id="A0A6A8G6J7"/>
<dbReference type="GO" id="GO:0003677">
    <property type="term" value="F:DNA binding"/>
    <property type="evidence" value="ECO:0007669"/>
    <property type="project" value="UniProtKB-KW"/>
</dbReference>
<dbReference type="InterPro" id="IPR050707">
    <property type="entry name" value="HTH_MetabolicPath_Reg"/>
</dbReference>
<dbReference type="InterPro" id="IPR036390">
    <property type="entry name" value="WH_DNA-bd_sf"/>
</dbReference>
<dbReference type="InterPro" id="IPR036388">
    <property type="entry name" value="WH-like_DNA-bd_sf"/>
</dbReference>
<keyword evidence="2" id="KW-0238">DNA-binding</keyword>
<reference evidence="7 8" key="1">
    <citation type="submission" date="2019-11" db="EMBL/GenBank/DDBJ databases">
        <title>Whole genome sequence of Haloferax sp. MBLA0078.</title>
        <authorList>
            <person name="Seo M.-J."/>
            <person name="Cho E.-S."/>
        </authorList>
    </citation>
    <scope>NUCLEOTIDE SEQUENCE [LARGE SCALE GENOMIC DNA]</scope>
    <source>
        <strain evidence="7 8">MBLA0078</strain>
    </source>
</reference>
<sequence>MPNSYSRGRRGTVMGTRDSEPRSIKSVHTAFGIVDELIDRRGAGVTELSEALGCSKTTVHTHLSTLSGLGYVTQHEDEYRASLGFLTTGNRIRENFDLYRYGHSVADSLAESTGEVVHLAVEEDQMVHFVHATRGGPDAIESVTPIGRTALLHATAVGKAMLAHMPDERRDALLPDELEPMTTRTITDRDLLLEELDQIREQGYSVNDQEQVLGARSVACPVKYVTGELMGAIAVSGHASRLDDRSIEELAVSVKEAANQIEIDQG</sequence>
<keyword evidence="8" id="KW-1185">Reference proteome</keyword>
<dbReference type="InterPro" id="IPR011991">
    <property type="entry name" value="ArsR-like_HTH"/>
</dbReference>
<dbReference type="InterPro" id="IPR005471">
    <property type="entry name" value="Tscrpt_reg_IclR_N"/>
</dbReference>
<proteinExistence type="predicted"/>
<dbReference type="PROSITE" id="PS51078">
    <property type="entry name" value="ICLR_ED"/>
    <property type="match status" value="1"/>
</dbReference>
<dbReference type="PROSITE" id="PS51077">
    <property type="entry name" value="HTH_ICLR"/>
    <property type="match status" value="1"/>
</dbReference>
<dbReference type="SUPFAM" id="SSF46785">
    <property type="entry name" value="Winged helix' DNA-binding domain"/>
    <property type="match status" value="1"/>
</dbReference>
<dbReference type="CDD" id="cd00090">
    <property type="entry name" value="HTH_ARSR"/>
    <property type="match status" value="1"/>
</dbReference>
<dbReference type="GO" id="GO:0045892">
    <property type="term" value="P:negative regulation of DNA-templated transcription"/>
    <property type="evidence" value="ECO:0007669"/>
    <property type="project" value="TreeGrafter"/>
</dbReference>
<comment type="caution">
    <text evidence="7">The sequence shown here is derived from an EMBL/GenBank/DDBJ whole genome shotgun (WGS) entry which is preliminary data.</text>
</comment>
<dbReference type="Gene3D" id="3.30.450.40">
    <property type="match status" value="1"/>
</dbReference>
<evidence type="ECO:0000256" key="1">
    <source>
        <dbReference type="ARBA" id="ARBA00023015"/>
    </source>
</evidence>